<dbReference type="GO" id="GO:0003677">
    <property type="term" value="F:DNA binding"/>
    <property type="evidence" value="ECO:0007669"/>
    <property type="project" value="UniProtKB-KW"/>
</dbReference>
<dbReference type="RefSeq" id="WP_143024816.1">
    <property type="nucleotide sequence ID" value="NZ_FNDO01000027.1"/>
</dbReference>
<gene>
    <name evidence="1" type="ORF">SAMN05192582_10271</name>
</gene>
<evidence type="ECO:0000313" key="1">
    <source>
        <dbReference type="EMBL" id="SDI12856.1"/>
    </source>
</evidence>
<dbReference type="InterPro" id="IPR009057">
    <property type="entry name" value="Homeodomain-like_sf"/>
</dbReference>
<dbReference type="InterPro" id="IPR036388">
    <property type="entry name" value="WH-like_DNA-bd_sf"/>
</dbReference>
<dbReference type="Pfam" id="PF13384">
    <property type="entry name" value="HTH_23"/>
    <property type="match status" value="1"/>
</dbReference>
<keyword evidence="1" id="KW-0238">DNA-binding</keyword>
<sequence>MITMVDKQTIIHLYRSRGLSKRAIARELDISRKTVHKVIQEYESTLSSDTPS</sequence>
<dbReference type="Proteomes" id="UP000181870">
    <property type="component" value="Unassembled WGS sequence"/>
</dbReference>
<dbReference type="SUPFAM" id="SSF46689">
    <property type="entry name" value="Homeodomain-like"/>
    <property type="match status" value="1"/>
</dbReference>
<accession>A0A1G8I1M1</accession>
<organism evidence="1 2">
    <name type="scientific">Bacteroides ovatus</name>
    <dbReference type="NCBI Taxonomy" id="28116"/>
    <lineage>
        <taxon>Bacteria</taxon>
        <taxon>Pseudomonadati</taxon>
        <taxon>Bacteroidota</taxon>
        <taxon>Bacteroidia</taxon>
        <taxon>Bacteroidales</taxon>
        <taxon>Bacteroidaceae</taxon>
        <taxon>Bacteroides</taxon>
    </lineage>
</organism>
<keyword evidence="1" id="KW-0371">Homeobox</keyword>
<protein>
    <submittedName>
        <fullName evidence="1">Homeodomain-like domain-containing protein</fullName>
    </submittedName>
</protein>
<name>A0A1G8I1M1_BACOV</name>
<reference evidence="2" key="1">
    <citation type="submission" date="2016-10" db="EMBL/GenBank/DDBJ databases">
        <authorList>
            <person name="Varghese N."/>
            <person name="Submissions S."/>
        </authorList>
    </citation>
    <scope>NUCLEOTIDE SEQUENCE [LARGE SCALE GENOMIC DNA]</scope>
    <source>
        <strain evidence="2">NLAE-zl-C57</strain>
    </source>
</reference>
<dbReference type="AlphaFoldDB" id="A0A1G8I1M1"/>
<dbReference type="Gene3D" id="1.10.10.10">
    <property type="entry name" value="Winged helix-like DNA-binding domain superfamily/Winged helix DNA-binding domain"/>
    <property type="match status" value="1"/>
</dbReference>
<proteinExistence type="predicted"/>
<evidence type="ECO:0000313" key="2">
    <source>
        <dbReference type="Proteomes" id="UP000181870"/>
    </source>
</evidence>
<feature type="non-terminal residue" evidence="1">
    <location>
        <position position="52"/>
    </location>
</feature>
<dbReference type="EMBL" id="FNDO01000027">
    <property type="protein sequence ID" value="SDI12856.1"/>
    <property type="molecule type" value="Genomic_DNA"/>
</dbReference>